<proteinExistence type="inferred from homology"/>
<dbReference type="Gene3D" id="3.10.290.10">
    <property type="entry name" value="RNA-binding S4 domain"/>
    <property type="match status" value="1"/>
</dbReference>
<dbReference type="GO" id="GO:0005829">
    <property type="term" value="C:cytosol"/>
    <property type="evidence" value="ECO:0007669"/>
    <property type="project" value="TreeGrafter"/>
</dbReference>
<evidence type="ECO:0000313" key="11">
    <source>
        <dbReference type="Proteomes" id="UP000254866"/>
    </source>
</evidence>
<dbReference type="PANTHER" id="PTHR11766">
    <property type="entry name" value="TYROSYL-TRNA SYNTHETASE"/>
    <property type="match status" value="1"/>
</dbReference>
<dbReference type="Pfam" id="PF16714">
    <property type="entry name" value="TyrRSs_C"/>
    <property type="match status" value="1"/>
</dbReference>
<gene>
    <name evidence="10" type="ORF">BP5553_10651</name>
</gene>
<dbReference type="GO" id="GO:0004831">
    <property type="term" value="F:tyrosine-tRNA ligase activity"/>
    <property type="evidence" value="ECO:0007669"/>
    <property type="project" value="UniProtKB-EC"/>
</dbReference>
<keyword evidence="4 8" id="KW-0067">ATP-binding</keyword>
<dbReference type="InterPro" id="IPR001412">
    <property type="entry name" value="aa-tRNA-synth_I_CS"/>
</dbReference>
<keyword evidence="5 8" id="KW-0648">Protein biosynthesis</keyword>
<dbReference type="SUPFAM" id="SSF52374">
    <property type="entry name" value="Nucleotidylyl transferase"/>
    <property type="match status" value="1"/>
</dbReference>
<dbReference type="InterPro" id="IPR002305">
    <property type="entry name" value="aa-tRNA-synth_Ic"/>
</dbReference>
<dbReference type="GO" id="GO:0003723">
    <property type="term" value="F:RNA binding"/>
    <property type="evidence" value="ECO:0007669"/>
    <property type="project" value="InterPro"/>
</dbReference>
<comment type="caution">
    <text evidence="10">The sequence shown here is derived from an EMBL/GenBank/DDBJ whole genome shotgun (WGS) entry which is preliminary data.</text>
</comment>
<organism evidence="10 11">
    <name type="scientific">Venustampulla echinocandica</name>
    <dbReference type="NCBI Taxonomy" id="2656787"/>
    <lineage>
        <taxon>Eukaryota</taxon>
        <taxon>Fungi</taxon>
        <taxon>Dikarya</taxon>
        <taxon>Ascomycota</taxon>
        <taxon>Pezizomycotina</taxon>
        <taxon>Leotiomycetes</taxon>
        <taxon>Helotiales</taxon>
        <taxon>Pleuroascaceae</taxon>
        <taxon>Venustampulla</taxon>
    </lineage>
</organism>
<dbReference type="InterPro" id="IPR032005">
    <property type="entry name" value="TyrRSs_C"/>
</dbReference>
<evidence type="ECO:0000256" key="1">
    <source>
        <dbReference type="ARBA" id="ARBA00005594"/>
    </source>
</evidence>
<dbReference type="InterPro" id="IPR036986">
    <property type="entry name" value="S4_RNA-bd_sf"/>
</dbReference>
<evidence type="ECO:0000256" key="8">
    <source>
        <dbReference type="RuleBase" id="RU361234"/>
    </source>
</evidence>
<keyword evidence="11" id="KW-1185">Reference proteome</keyword>
<evidence type="ECO:0000313" key="10">
    <source>
        <dbReference type="EMBL" id="RDL29786.1"/>
    </source>
</evidence>
<evidence type="ECO:0000256" key="3">
    <source>
        <dbReference type="ARBA" id="ARBA00022741"/>
    </source>
</evidence>
<sequence length="593" mass="67067">MASPSLLRNSPRSNLYVCTRCALRTAKSQAPIKTTRRWIGMKYLAKVADAESDWQQRAVEIEAGKRKSMLTILEERGLVQSVTGNRDVVDRRMTARRLGAYVGIDPTAPSIHVGNLVPFMALFWMYVHGYHTVTLLGGATSKIGDPTDRLTTRERENSSTRTANMVNMHYQLKKLWINVEEYGKQHGYYYERDWAMHRELVNNNAWWNKLPMLEVLQTLGHGMRLGSMLARDTVKNKMNKGDGVSFAEFTYPIMQAWDWWHLFQSKGIHMQIGGADQFGNITAGIDAVKHIAKNHHDPVMREKVAPLGDPFGFTVPLLTTSSGEKFGKSAGNAIWLDSEHTSTFDLYGYFLRTSDADVGKFLKMFTFMPIDAIDKLVKEHLEAPEQRKAQHALARGLVELVHGAHEAKVAEEQHRFLFRKKPEEPLTLEVPADADAKVGYTTLNNKPRVNVQLPHSVVHKLSIGRILYASGLAASASEGHRLAQQSAVFIGGMPHGKKEPMVDGFISWTKIKPWKSEDTSKFLVHGDLLMLRKGKHNIRVVQVVPDEEYDTSGKTYPGQKLRQGPLSNLEMRNRKVMENLQTPRGKIEEDRFD</sequence>
<dbReference type="STRING" id="2656787.A0A370T8N3"/>
<dbReference type="PROSITE" id="PS00178">
    <property type="entry name" value="AA_TRNA_LIGASE_I"/>
    <property type="match status" value="1"/>
</dbReference>
<dbReference type="RefSeq" id="XP_031864543.1">
    <property type="nucleotide sequence ID" value="XM_032019274.1"/>
</dbReference>
<dbReference type="FunFam" id="3.40.50.620:FF:000227">
    <property type="entry name" value="Tyrosine--tRNA ligase"/>
    <property type="match status" value="1"/>
</dbReference>
<keyword evidence="2 8" id="KW-0436">Ligase</keyword>
<dbReference type="InterPro" id="IPR002307">
    <property type="entry name" value="Tyr-tRNA-ligase"/>
</dbReference>
<dbReference type="NCBIfam" id="TIGR00234">
    <property type="entry name" value="tyrS"/>
    <property type="match status" value="1"/>
</dbReference>
<feature type="domain" description="Tyrosyl-tRNA synthetase C-terminal" evidence="9">
    <location>
        <begin position="442"/>
        <end position="560"/>
    </location>
</feature>
<dbReference type="GO" id="GO:0006437">
    <property type="term" value="P:tyrosyl-tRNA aminoacylation"/>
    <property type="evidence" value="ECO:0007669"/>
    <property type="project" value="InterPro"/>
</dbReference>
<dbReference type="Gene3D" id="3.40.50.620">
    <property type="entry name" value="HUPs"/>
    <property type="match status" value="1"/>
</dbReference>
<evidence type="ECO:0000259" key="9">
    <source>
        <dbReference type="Pfam" id="PF16714"/>
    </source>
</evidence>
<accession>A0A370T8N3</accession>
<evidence type="ECO:0000256" key="2">
    <source>
        <dbReference type="ARBA" id="ARBA00022598"/>
    </source>
</evidence>
<name>A0A370T8N3_9HELO</name>
<evidence type="ECO:0000256" key="6">
    <source>
        <dbReference type="ARBA" id="ARBA00023146"/>
    </source>
</evidence>
<dbReference type="InterPro" id="IPR014729">
    <property type="entry name" value="Rossmann-like_a/b/a_fold"/>
</dbReference>
<dbReference type="PRINTS" id="PR01040">
    <property type="entry name" value="TRNASYNTHTYR"/>
</dbReference>
<dbReference type="CDD" id="cd00805">
    <property type="entry name" value="TyrRS_core"/>
    <property type="match status" value="1"/>
</dbReference>
<dbReference type="GeneID" id="43603500"/>
<dbReference type="Gene3D" id="1.10.240.10">
    <property type="entry name" value="Tyrosyl-Transfer RNA Synthetase"/>
    <property type="match status" value="1"/>
</dbReference>
<keyword evidence="6 8" id="KW-0030">Aminoacyl-tRNA synthetase</keyword>
<dbReference type="EC" id="6.1.1.1" evidence="8"/>
<dbReference type="EMBL" id="NPIC01000018">
    <property type="protein sequence ID" value="RDL29786.1"/>
    <property type="molecule type" value="Genomic_DNA"/>
</dbReference>
<dbReference type="AlphaFoldDB" id="A0A370T8N3"/>
<dbReference type="InterPro" id="IPR024088">
    <property type="entry name" value="Tyr-tRNA-ligase_bac-type"/>
</dbReference>
<evidence type="ECO:0000256" key="4">
    <source>
        <dbReference type="ARBA" id="ARBA00022840"/>
    </source>
</evidence>
<dbReference type="OrthoDB" id="337870at2759"/>
<dbReference type="FunFam" id="1.10.240.10:FF:000001">
    <property type="entry name" value="Tyrosine--tRNA ligase"/>
    <property type="match status" value="1"/>
</dbReference>
<dbReference type="Proteomes" id="UP000254866">
    <property type="component" value="Unassembled WGS sequence"/>
</dbReference>
<reference evidence="10 11" key="1">
    <citation type="journal article" date="2018" name="IMA Fungus">
        <title>IMA Genome-F 9: Draft genome sequence of Annulohypoxylon stygium, Aspergillus mulundensis, Berkeleyomyces basicola (syn. Thielaviopsis basicola), Ceratocystis smalleyi, two Cercospora beticola strains, Coleophoma cylindrospora, Fusarium fracticaudum, Phialophora cf. hyalina, and Morchella septimelata.</title>
        <authorList>
            <person name="Wingfield B.D."/>
            <person name="Bills G.F."/>
            <person name="Dong Y."/>
            <person name="Huang W."/>
            <person name="Nel W.J."/>
            <person name="Swalarsk-Parry B.S."/>
            <person name="Vaghefi N."/>
            <person name="Wilken P.M."/>
            <person name="An Z."/>
            <person name="de Beer Z.W."/>
            <person name="De Vos L."/>
            <person name="Chen L."/>
            <person name="Duong T.A."/>
            <person name="Gao Y."/>
            <person name="Hammerbacher A."/>
            <person name="Kikkert J.R."/>
            <person name="Li Y."/>
            <person name="Li H."/>
            <person name="Li K."/>
            <person name="Li Q."/>
            <person name="Liu X."/>
            <person name="Ma X."/>
            <person name="Naidoo K."/>
            <person name="Pethybridge S.J."/>
            <person name="Sun J."/>
            <person name="Steenkamp E.T."/>
            <person name="van der Nest M.A."/>
            <person name="van Wyk S."/>
            <person name="Wingfield M.J."/>
            <person name="Xiong C."/>
            <person name="Yue Q."/>
            <person name="Zhang X."/>
        </authorList>
    </citation>
    <scope>NUCLEOTIDE SEQUENCE [LARGE SCALE GENOMIC DNA]</scope>
    <source>
        <strain evidence="10 11">BP 5553</strain>
    </source>
</reference>
<evidence type="ECO:0000256" key="7">
    <source>
        <dbReference type="ARBA" id="ARBA00048248"/>
    </source>
</evidence>
<comment type="catalytic activity">
    <reaction evidence="7 8">
        <text>tRNA(Tyr) + L-tyrosine + ATP = L-tyrosyl-tRNA(Tyr) + AMP + diphosphate + H(+)</text>
        <dbReference type="Rhea" id="RHEA:10220"/>
        <dbReference type="Rhea" id="RHEA-COMP:9706"/>
        <dbReference type="Rhea" id="RHEA-COMP:9707"/>
        <dbReference type="ChEBI" id="CHEBI:15378"/>
        <dbReference type="ChEBI" id="CHEBI:30616"/>
        <dbReference type="ChEBI" id="CHEBI:33019"/>
        <dbReference type="ChEBI" id="CHEBI:58315"/>
        <dbReference type="ChEBI" id="CHEBI:78442"/>
        <dbReference type="ChEBI" id="CHEBI:78536"/>
        <dbReference type="ChEBI" id="CHEBI:456215"/>
        <dbReference type="EC" id="6.1.1.1"/>
    </reaction>
</comment>
<keyword evidence="3 8" id="KW-0547">Nucleotide-binding</keyword>
<dbReference type="GO" id="GO:0005524">
    <property type="term" value="F:ATP binding"/>
    <property type="evidence" value="ECO:0007669"/>
    <property type="project" value="UniProtKB-KW"/>
</dbReference>
<comment type="similarity">
    <text evidence="1 8">Belongs to the class-I aminoacyl-tRNA synthetase family.</text>
</comment>
<dbReference type="GO" id="GO:0005739">
    <property type="term" value="C:mitochondrion"/>
    <property type="evidence" value="ECO:0007669"/>
    <property type="project" value="TreeGrafter"/>
</dbReference>
<protein>
    <recommendedName>
        <fullName evidence="8">Tyrosine--tRNA ligase</fullName>
        <ecNumber evidence="8">6.1.1.1</ecNumber>
    </recommendedName>
    <alternativeName>
        <fullName evidence="8">Tyrosyl-tRNA synthetase</fullName>
    </alternativeName>
</protein>
<evidence type="ECO:0000256" key="5">
    <source>
        <dbReference type="ARBA" id="ARBA00022917"/>
    </source>
</evidence>
<dbReference type="PANTHER" id="PTHR11766:SF0">
    <property type="entry name" value="TYROSINE--TRNA LIGASE, MITOCHONDRIAL"/>
    <property type="match status" value="1"/>
</dbReference>
<dbReference type="Pfam" id="PF00579">
    <property type="entry name" value="tRNA-synt_1b"/>
    <property type="match status" value="1"/>
</dbReference>